<accession>A0ACC8XIB0</accession>
<dbReference type="EMBL" id="LJHD01000066">
    <property type="protein sequence ID" value="ONI45264.1"/>
    <property type="molecule type" value="Genomic_DNA"/>
</dbReference>
<evidence type="ECO:0000313" key="1">
    <source>
        <dbReference type="EMBL" id="ONI45264.1"/>
    </source>
</evidence>
<comment type="caution">
    <text evidence="1">The sequence shown here is derived from an EMBL/GenBank/DDBJ whole genome shotgun (WGS) entry which is preliminary data.</text>
</comment>
<name>A0ACC8XIB0_9FIRM</name>
<dbReference type="Proteomes" id="UP000188637">
    <property type="component" value="Unassembled WGS sequence"/>
</dbReference>
<keyword evidence="2" id="KW-1185">Reference proteome</keyword>
<sequence>MITPIDVAAIIIICIISVIFYKVIGNHEMFKDKEKQKKYAEITNFKMNTLQNTELNEKFILKPKNKEEVMQEFKQELRQEITPESTKDIINETSDSDDSDDIYLKNIKITNKGAKISLKTQQNRVKKIILRNKIMIDILIDENANWNKVHFVRQTNSEEWLPIKGDSSLDLYKKVLEKRLEYEQIFEEIIRDLERRKLPDEVIKAREKYDQLEKKWNRIEFQLFEDKVQKIDMSLNILNRYIRLVEIVSTYDFDKMSSEELEMYVERLYKKQGYKTIITQKPRDYGGDIIGDKAGEKLVIQIKKYDNDDVVGVEGIQQIYTATKWHGGNKAILVTNSEFNHLAISLGTKCDVELINRKKLEEMRKSTPLI</sequence>
<evidence type="ECO:0000313" key="2">
    <source>
        <dbReference type="Proteomes" id="UP000188637"/>
    </source>
</evidence>
<proteinExistence type="predicted"/>
<organism evidence="1 2">
    <name type="scientific">Candidatus Epulonipiscium fishelsonii</name>
    <dbReference type="NCBI Taxonomy" id="77094"/>
    <lineage>
        <taxon>Bacteria</taxon>
        <taxon>Bacillati</taxon>
        <taxon>Bacillota</taxon>
        <taxon>Clostridia</taxon>
        <taxon>Lachnospirales</taxon>
        <taxon>Lachnospiraceae</taxon>
        <taxon>Candidatus Epulonipiscium</taxon>
    </lineage>
</organism>
<reference evidence="1" key="1">
    <citation type="submission" date="2016-08" db="EMBL/GenBank/DDBJ databases">
        <authorList>
            <person name="Ngugi D.K."/>
            <person name="Miyake S."/>
            <person name="Stingl U."/>
        </authorList>
    </citation>
    <scope>NUCLEOTIDE SEQUENCE</scope>
    <source>
        <strain evidence="1">SCG-D08WGA-EpuloA1</strain>
    </source>
</reference>
<protein>
    <submittedName>
        <fullName evidence="1">Uncharacterized protein</fullName>
    </submittedName>
</protein>
<gene>
    <name evidence="1" type="ORF">AN640_04715</name>
</gene>